<evidence type="ECO:0000256" key="4">
    <source>
        <dbReference type="RuleBase" id="RU003651"/>
    </source>
</evidence>
<dbReference type="SUPFAM" id="SSF48452">
    <property type="entry name" value="TPR-like"/>
    <property type="match status" value="1"/>
</dbReference>
<evidence type="ECO:0000259" key="6">
    <source>
        <dbReference type="SMART" id="SM00382"/>
    </source>
</evidence>
<reference evidence="7 8" key="1">
    <citation type="journal article" date="2011" name="J. Bacteriol.">
        <title>Genome sequence of the verrucomicrobium Opitutus terrae PB90-1, an abundant inhabitant of rice paddy soil ecosystems.</title>
        <authorList>
            <person name="van Passel M.W."/>
            <person name="Kant R."/>
            <person name="Palva A."/>
            <person name="Copeland A."/>
            <person name="Lucas S."/>
            <person name="Lapidus A."/>
            <person name="Glavina del Rio T."/>
            <person name="Pitluck S."/>
            <person name="Goltsman E."/>
            <person name="Clum A."/>
            <person name="Sun H."/>
            <person name="Schmutz J."/>
            <person name="Larimer F.W."/>
            <person name="Land M.L."/>
            <person name="Hauser L."/>
            <person name="Kyrpides N."/>
            <person name="Mikhailova N."/>
            <person name="Richardson P.P."/>
            <person name="Janssen P.H."/>
            <person name="de Vos W.M."/>
            <person name="Smidt H."/>
        </authorList>
    </citation>
    <scope>NUCLEOTIDE SEQUENCE [LARGE SCALE GENOMIC DNA]</scope>
    <source>
        <strain evidence="8">DSM 11246 / JCM 15787 / PB90-1</strain>
    </source>
</reference>
<dbReference type="eggNOG" id="COG4235">
    <property type="taxonomic scope" value="Bacteria"/>
</dbReference>
<dbReference type="Proteomes" id="UP000007013">
    <property type="component" value="Chromosome"/>
</dbReference>
<organism evidence="7 8">
    <name type="scientific">Opitutus terrae (strain DSM 11246 / JCM 15787 / PB90-1)</name>
    <dbReference type="NCBI Taxonomy" id="452637"/>
    <lineage>
        <taxon>Bacteria</taxon>
        <taxon>Pseudomonadati</taxon>
        <taxon>Verrucomicrobiota</taxon>
        <taxon>Opitutia</taxon>
        <taxon>Opitutales</taxon>
        <taxon>Opitutaceae</taxon>
        <taxon>Opitutus</taxon>
    </lineage>
</organism>
<dbReference type="Pfam" id="PF00004">
    <property type="entry name" value="AAA"/>
    <property type="match status" value="1"/>
</dbReference>
<dbReference type="KEGG" id="ote:Oter_1429"/>
<evidence type="ECO:0000256" key="1">
    <source>
        <dbReference type="ARBA" id="ARBA00022741"/>
    </source>
</evidence>
<dbReference type="Gene3D" id="1.10.8.60">
    <property type="match status" value="1"/>
</dbReference>
<keyword evidence="1 4" id="KW-0547">Nucleotide-binding</keyword>
<evidence type="ECO:0000256" key="5">
    <source>
        <dbReference type="SAM" id="MobiDB-lite"/>
    </source>
</evidence>
<dbReference type="Pfam" id="PF14559">
    <property type="entry name" value="TPR_19"/>
    <property type="match status" value="1"/>
</dbReference>
<evidence type="ECO:0000313" key="8">
    <source>
        <dbReference type="Proteomes" id="UP000007013"/>
    </source>
</evidence>
<dbReference type="STRING" id="452637.Oter_1429"/>
<dbReference type="GO" id="GO:0016887">
    <property type="term" value="F:ATP hydrolysis activity"/>
    <property type="evidence" value="ECO:0007669"/>
    <property type="project" value="InterPro"/>
</dbReference>
<dbReference type="FunFam" id="3.40.50.300:FF:001025">
    <property type="entry name" value="ATPase family, AAA domain-containing 2B"/>
    <property type="match status" value="1"/>
</dbReference>
<dbReference type="Gene3D" id="3.40.50.300">
    <property type="entry name" value="P-loop containing nucleotide triphosphate hydrolases"/>
    <property type="match status" value="1"/>
</dbReference>
<dbReference type="Pfam" id="PF17862">
    <property type="entry name" value="AAA_lid_3"/>
    <property type="match status" value="1"/>
</dbReference>
<comment type="similarity">
    <text evidence="4">Belongs to the AAA ATPase family.</text>
</comment>
<gene>
    <name evidence="7" type="ordered locus">Oter_1429</name>
</gene>
<evidence type="ECO:0000256" key="2">
    <source>
        <dbReference type="ARBA" id="ARBA00022840"/>
    </source>
</evidence>
<dbReference type="eggNOG" id="COG1222">
    <property type="taxonomic scope" value="Bacteria"/>
</dbReference>
<dbReference type="SUPFAM" id="SSF52540">
    <property type="entry name" value="P-loop containing nucleoside triphosphate hydrolases"/>
    <property type="match status" value="1"/>
</dbReference>
<proteinExistence type="inferred from homology"/>
<keyword evidence="3" id="KW-0175">Coiled coil</keyword>
<dbReference type="EMBL" id="CP001032">
    <property type="protein sequence ID" value="ACB74714.1"/>
    <property type="molecule type" value="Genomic_DNA"/>
</dbReference>
<evidence type="ECO:0000256" key="3">
    <source>
        <dbReference type="ARBA" id="ARBA00023054"/>
    </source>
</evidence>
<dbReference type="PROSITE" id="PS00674">
    <property type="entry name" value="AAA"/>
    <property type="match status" value="1"/>
</dbReference>
<dbReference type="InterPro" id="IPR003593">
    <property type="entry name" value="AAA+_ATPase"/>
</dbReference>
<dbReference type="InterPro" id="IPR003960">
    <property type="entry name" value="ATPase_AAA_CS"/>
</dbReference>
<dbReference type="InterPro" id="IPR011990">
    <property type="entry name" value="TPR-like_helical_dom_sf"/>
</dbReference>
<dbReference type="HOGENOM" id="CLU_000688_21_15_0"/>
<keyword evidence="2 4" id="KW-0067">ATP-binding</keyword>
<protein>
    <submittedName>
        <fullName evidence="7">AAA ATPase central domain protein</fullName>
    </submittedName>
</protein>
<dbReference type="AlphaFoldDB" id="B1ZS38"/>
<dbReference type="PANTHER" id="PTHR23077">
    <property type="entry name" value="AAA-FAMILY ATPASE"/>
    <property type="match status" value="1"/>
</dbReference>
<evidence type="ECO:0000313" key="7">
    <source>
        <dbReference type="EMBL" id="ACB74714.1"/>
    </source>
</evidence>
<dbReference type="SMART" id="SM00382">
    <property type="entry name" value="AAA"/>
    <property type="match status" value="1"/>
</dbReference>
<dbReference type="InterPro" id="IPR041569">
    <property type="entry name" value="AAA_lid_3"/>
</dbReference>
<name>B1ZS38_OPITP</name>
<dbReference type="InterPro" id="IPR050168">
    <property type="entry name" value="AAA_ATPase_domain"/>
</dbReference>
<accession>B1ZS38</accession>
<dbReference type="Gene3D" id="1.25.40.10">
    <property type="entry name" value="Tetratricopeptide repeat domain"/>
    <property type="match status" value="1"/>
</dbReference>
<dbReference type="InterPro" id="IPR027417">
    <property type="entry name" value="P-loop_NTPase"/>
</dbReference>
<dbReference type="PANTHER" id="PTHR23077:SF171">
    <property type="entry name" value="NUCLEAR VALOSIN-CONTAINING PROTEIN-LIKE"/>
    <property type="match status" value="1"/>
</dbReference>
<feature type="region of interest" description="Disordered" evidence="5">
    <location>
        <begin position="140"/>
        <end position="173"/>
    </location>
</feature>
<sequence>MSDPSDFSAIPPDLRAALRLSPNNAPLLQHAAGVVLAHGAYAEAEALFKRVLALDATSSAARLGLASAFFQQGKHSAALVIVEDMIKQSAPPPRAWLLHARLALHAGESKLAAQQYQKACAADPSLADSAIEQELGSHFHRTPKVEPPTSDPFPSDAADQAPERLPAGDLPLGPEVDVERPQLSFDDVGGMERVKEEIRMKIILPLRQPDLFRAYGKKIGGGILLYGPPGCGKTYLARATAGEVQAGFLSIGISDVLDMWIGQSEKNLHALFEQARAHRPCVLFFDEVDALGASRSDMLKSGGRQIINQFLSELDGVSASNEGVLILAATNTPWHLDPAFRRPGRFDRILFVPPPDQPARATILRLLLKGKPVTELDFDALAKKADGFSGADLKAVIDIAVEAKLRVAMTSGKIQPVTGADLLAAIKTHKPSTRDWFETARNHALYANQSGLYDEILAFLKISK</sequence>
<dbReference type="GO" id="GO:0005524">
    <property type="term" value="F:ATP binding"/>
    <property type="evidence" value="ECO:0007669"/>
    <property type="project" value="UniProtKB-KW"/>
</dbReference>
<dbReference type="RefSeq" id="WP_012374252.1">
    <property type="nucleotide sequence ID" value="NC_010571.1"/>
</dbReference>
<keyword evidence="8" id="KW-1185">Reference proteome</keyword>
<feature type="domain" description="AAA+ ATPase" evidence="6">
    <location>
        <begin position="219"/>
        <end position="356"/>
    </location>
</feature>
<dbReference type="InterPro" id="IPR003959">
    <property type="entry name" value="ATPase_AAA_core"/>
</dbReference>